<dbReference type="Proteomes" id="UP001335183">
    <property type="component" value="Chromosome"/>
</dbReference>
<name>A0ABZ2D293_9SPHN</name>
<protein>
    <recommendedName>
        <fullName evidence="3">PilZ domain-containing protein</fullName>
    </recommendedName>
</protein>
<evidence type="ECO:0000313" key="2">
    <source>
        <dbReference type="Proteomes" id="UP001335183"/>
    </source>
</evidence>
<reference evidence="1 2" key="1">
    <citation type="submission" date="2024-02" db="EMBL/GenBank/DDBJ databases">
        <title>The whole genome sequence of five bacterial samples isolated from Abu Dhabi Sabkha-shore region.</title>
        <authorList>
            <person name="Sudalaimuthuasari N."/>
            <person name="Sarfraz B."/>
            <person name="Tuyisabe J.D."/>
            <person name="Mugisha Ntwali L.D.M."/>
            <person name="Ali A.I.A.A."/>
            <person name="Almansoori S.Z.A."/>
            <person name="Alajami H.S.A."/>
            <person name="Almeqbaali A.A.S."/>
            <person name="Kundu B."/>
            <person name="Saeed E.E."/>
            <person name="Sukumarinath V."/>
            <person name="Mishra A.K."/>
            <person name="Hazzouri K.M."/>
            <person name="Almaskari R."/>
            <person name="Sharma A.K."/>
            <person name="Amiri K.M.A."/>
        </authorList>
    </citation>
    <scope>NUCLEOTIDE SEQUENCE [LARGE SCALE GENOMIC DNA]</scope>
    <source>
        <strain evidence="2">kcgeb_sd</strain>
    </source>
</reference>
<gene>
    <name evidence="1" type="ORF">V5F89_12330</name>
</gene>
<proteinExistence type="predicted"/>
<evidence type="ECO:0000313" key="1">
    <source>
        <dbReference type="EMBL" id="WWA47036.1"/>
    </source>
</evidence>
<dbReference type="RefSeq" id="WP_338445927.1">
    <property type="nucleotide sequence ID" value="NZ_CP144918.1"/>
</dbReference>
<keyword evidence="2" id="KW-1185">Reference proteome</keyword>
<organism evidence="1 2">
    <name type="scientific">Pelagerythrobacter marensis</name>
    <dbReference type="NCBI Taxonomy" id="543877"/>
    <lineage>
        <taxon>Bacteria</taxon>
        <taxon>Pseudomonadati</taxon>
        <taxon>Pseudomonadota</taxon>
        <taxon>Alphaproteobacteria</taxon>
        <taxon>Sphingomonadales</taxon>
        <taxon>Erythrobacteraceae</taxon>
        <taxon>Pelagerythrobacter</taxon>
    </lineage>
</organism>
<sequence length="120" mass="13504">MMFGLFRKNPVPPQLRDERSWNEDWQVGDLARCIQPFPDRPFARGIARGTLLRVSGLDEGEAIDDPGLLISGLAFEGRPARLFYACIGFRKVRPTQEACDEAFARKLRNALTDKPEKVAA</sequence>
<accession>A0ABZ2D293</accession>
<dbReference type="EMBL" id="CP144918">
    <property type="protein sequence ID" value="WWA47036.1"/>
    <property type="molecule type" value="Genomic_DNA"/>
</dbReference>
<evidence type="ECO:0008006" key="3">
    <source>
        <dbReference type="Google" id="ProtNLM"/>
    </source>
</evidence>